<evidence type="ECO:0000313" key="3">
    <source>
        <dbReference type="Proteomes" id="UP001417504"/>
    </source>
</evidence>
<accession>A0AAP0JCX2</accession>
<evidence type="ECO:0000313" key="2">
    <source>
        <dbReference type="EMBL" id="KAK9130711.1"/>
    </source>
</evidence>
<gene>
    <name evidence="2" type="ORF">Sjap_011198</name>
</gene>
<proteinExistence type="predicted"/>
<feature type="compositionally biased region" description="Gly residues" evidence="1">
    <location>
        <begin position="83"/>
        <end position="92"/>
    </location>
</feature>
<dbReference type="EMBL" id="JBBNAE010000004">
    <property type="protein sequence ID" value="KAK9130711.1"/>
    <property type="molecule type" value="Genomic_DNA"/>
</dbReference>
<evidence type="ECO:0000256" key="1">
    <source>
        <dbReference type="SAM" id="MobiDB-lite"/>
    </source>
</evidence>
<organism evidence="2 3">
    <name type="scientific">Stephania japonica</name>
    <dbReference type="NCBI Taxonomy" id="461633"/>
    <lineage>
        <taxon>Eukaryota</taxon>
        <taxon>Viridiplantae</taxon>
        <taxon>Streptophyta</taxon>
        <taxon>Embryophyta</taxon>
        <taxon>Tracheophyta</taxon>
        <taxon>Spermatophyta</taxon>
        <taxon>Magnoliopsida</taxon>
        <taxon>Ranunculales</taxon>
        <taxon>Menispermaceae</taxon>
        <taxon>Menispermoideae</taxon>
        <taxon>Cissampelideae</taxon>
        <taxon>Stephania</taxon>
    </lineage>
</organism>
<name>A0AAP0JCX2_9MAGN</name>
<protein>
    <submittedName>
        <fullName evidence="2">Uncharacterized protein</fullName>
    </submittedName>
</protein>
<keyword evidence="3" id="KW-1185">Reference proteome</keyword>
<dbReference type="AlphaFoldDB" id="A0AAP0JCX2"/>
<comment type="caution">
    <text evidence="2">The sequence shown here is derived from an EMBL/GenBank/DDBJ whole genome shotgun (WGS) entry which is preliminary data.</text>
</comment>
<dbReference type="Proteomes" id="UP001417504">
    <property type="component" value="Unassembled WGS sequence"/>
</dbReference>
<reference evidence="2 3" key="1">
    <citation type="submission" date="2024-01" db="EMBL/GenBank/DDBJ databases">
        <title>Genome assemblies of Stephania.</title>
        <authorList>
            <person name="Yang L."/>
        </authorList>
    </citation>
    <scope>NUCLEOTIDE SEQUENCE [LARGE SCALE GENOMIC DNA]</scope>
    <source>
        <strain evidence="2">QJT</strain>
        <tissue evidence="2">Leaf</tissue>
    </source>
</reference>
<feature type="region of interest" description="Disordered" evidence="1">
    <location>
        <begin position="75"/>
        <end position="113"/>
    </location>
</feature>
<sequence length="141" mass="15516">MVYTQNIYLFHVFSQQKHDLKWPDLYSTVLNFESQLKQVNSVNSSLANLGVSPNANAAFVKNTNSKGVEGQWQFNGNANGSGTNNGRGGFTGHKGTRGKGRGRGNNSNRPVCQICSKTGHTTAVCYYRNDYSYMGRQAQAQ</sequence>